<dbReference type="Gene3D" id="3.40.630.30">
    <property type="match status" value="1"/>
</dbReference>
<dbReference type="EMBL" id="BMPE01000001">
    <property type="protein sequence ID" value="GGK85725.1"/>
    <property type="molecule type" value="Genomic_DNA"/>
</dbReference>
<organism evidence="2 3">
    <name type="scientific">Deinococcus radiotolerans</name>
    <dbReference type="NCBI Taxonomy" id="1309407"/>
    <lineage>
        <taxon>Bacteria</taxon>
        <taxon>Thermotogati</taxon>
        <taxon>Deinococcota</taxon>
        <taxon>Deinococci</taxon>
        <taxon>Deinococcales</taxon>
        <taxon>Deinococcaceae</taxon>
        <taxon>Deinococcus</taxon>
    </lineage>
</organism>
<dbReference type="InterPro" id="IPR016181">
    <property type="entry name" value="Acyl_CoA_acyltransferase"/>
</dbReference>
<sequence>MPHWTDDQRHDFLTQQFAAQDHAYHAQRPGADYLIITLDDSPVGRFYRHEQGPEWRVMDITLLPQHRGGGLGGHILSHWLEEADRQGVPVTLHVEPFNPALRLYTRLGFLPVEERGVYWFMRRPVHTLLPG</sequence>
<evidence type="ECO:0000313" key="2">
    <source>
        <dbReference type="EMBL" id="GGK85725.1"/>
    </source>
</evidence>
<name>A0ABQ2FCR7_9DEIO</name>
<dbReference type="CDD" id="cd04301">
    <property type="entry name" value="NAT_SF"/>
    <property type="match status" value="1"/>
</dbReference>
<dbReference type="Proteomes" id="UP000604341">
    <property type="component" value="Unassembled WGS sequence"/>
</dbReference>
<dbReference type="Pfam" id="PF00583">
    <property type="entry name" value="Acetyltransf_1"/>
    <property type="match status" value="1"/>
</dbReference>
<keyword evidence="3" id="KW-1185">Reference proteome</keyword>
<evidence type="ECO:0000259" key="1">
    <source>
        <dbReference type="PROSITE" id="PS51186"/>
    </source>
</evidence>
<feature type="domain" description="N-acetyltransferase" evidence="1">
    <location>
        <begin position="1"/>
        <end position="126"/>
    </location>
</feature>
<proteinExistence type="predicted"/>
<comment type="caution">
    <text evidence="2">The sequence shown here is derived from an EMBL/GenBank/DDBJ whole genome shotgun (WGS) entry which is preliminary data.</text>
</comment>
<gene>
    <name evidence="2" type="ORF">GCM10010844_00300</name>
</gene>
<dbReference type="SUPFAM" id="SSF55729">
    <property type="entry name" value="Acyl-CoA N-acyltransferases (Nat)"/>
    <property type="match status" value="1"/>
</dbReference>
<dbReference type="InterPro" id="IPR000182">
    <property type="entry name" value="GNAT_dom"/>
</dbReference>
<evidence type="ECO:0000313" key="3">
    <source>
        <dbReference type="Proteomes" id="UP000604341"/>
    </source>
</evidence>
<protein>
    <recommendedName>
        <fullName evidence="1">N-acetyltransferase domain-containing protein</fullName>
    </recommendedName>
</protein>
<reference evidence="3" key="1">
    <citation type="journal article" date="2019" name="Int. J. Syst. Evol. Microbiol.">
        <title>The Global Catalogue of Microorganisms (GCM) 10K type strain sequencing project: providing services to taxonomists for standard genome sequencing and annotation.</title>
        <authorList>
            <consortium name="The Broad Institute Genomics Platform"/>
            <consortium name="The Broad Institute Genome Sequencing Center for Infectious Disease"/>
            <person name="Wu L."/>
            <person name="Ma J."/>
        </authorList>
    </citation>
    <scope>NUCLEOTIDE SEQUENCE [LARGE SCALE GENOMIC DNA]</scope>
    <source>
        <strain evidence="3">JCM 19173</strain>
    </source>
</reference>
<accession>A0ABQ2FCR7</accession>
<dbReference type="PROSITE" id="PS51186">
    <property type="entry name" value="GNAT"/>
    <property type="match status" value="1"/>
</dbReference>